<accession>A0AAW2YMH7</accession>
<reference evidence="1 2" key="1">
    <citation type="submission" date="2024-03" db="EMBL/GenBank/DDBJ databases">
        <title>The Acrasis kona genome and developmental transcriptomes reveal deep origins of eukaryotic multicellular pathways.</title>
        <authorList>
            <person name="Sheikh S."/>
            <person name="Fu C.-J."/>
            <person name="Brown M.W."/>
            <person name="Baldauf S.L."/>
        </authorList>
    </citation>
    <scope>NUCLEOTIDE SEQUENCE [LARGE SCALE GENOMIC DNA]</scope>
    <source>
        <strain evidence="1 2">ATCC MYA-3509</strain>
    </source>
</reference>
<feature type="non-terminal residue" evidence="1">
    <location>
        <position position="153"/>
    </location>
</feature>
<dbReference type="Proteomes" id="UP001431209">
    <property type="component" value="Unassembled WGS sequence"/>
</dbReference>
<name>A0AAW2YMH7_9EUKA</name>
<evidence type="ECO:0000313" key="1">
    <source>
        <dbReference type="EMBL" id="KAL0478706.1"/>
    </source>
</evidence>
<evidence type="ECO:0000313" key="2">
    <source>
        <dbReference type="Proteomes" id="UP001431209"/>
    </source>
</evidence>
<sequence length="153" mass="17782">MAFQGSVQIYFDMQHDRDIPFLTLSQEMLDEGYDSSCHQILTTSNKKAIMRQVGNLHYCVVTEGEEKDHETPASLFRQLCLFHDLLCFRVKIVQNQSLYNRPHSRSETEMKLIPLVQTMRELLQTHQSILVQAIEYVHLNSKNAKLCVQALKD</sequence>
<comment type="caution">
    <text evidence="1">The sequence shown here is derived from an EMBL/GenBank/DDBJ whole genome shotgun (WGS) entry which is preliminary data.</text>
</comment>
<organism evidence="1 2">
    <name type="scientific">Acrasis kona</name>
    <dbReference type="NCBI Taxonomy" id="1008807"/>
    <lineage>
        <taxon>Eukaryota</taxon>
        <taxon>Discoba</taxon>
        <taxon>Heterolobosea</taxon>
        <taxon>Tetramitia</taxon>
        <taxon>Eutetramitia</taxon>
        <taxon>Acrasidae</taxon>
        <taxon>Acrasis</taxon>
    </lineage>
</organism>
<protein>
    <submittedName>
        <fullName evidence="1">Uncharacterized protein</fullName>
    </submittedName>
</protein>
<gene>
    <name evidence="1" type="ORF">AKO1_008276</name>
</gene>
<dbReference type="AlphaFoldDB" id="A0AAW2YMH7"/>
<proteinExistence type="predicted"/>
<keyword evidence="2" id="KW-1185">Reference proteome</keyword>
<dbReference type="EMBL" id="JAOPGA020000460">
    <property type="protein sequence ID" value="KAL0478706.1"/>
    <property type="molecule type" value="Genomic_DNA"/>
</dbReference>